<dbReference type="EMBL" id="CP136890">
    <property type="protein sequence ID" value="WOK92997.1"/>
    <property type="molecule type" value="Genomic_DNA"/>
</dbReference>
<dbReference type="Pfam" id="PF03140">
    <property type="entry name" value="DUF247"/>
    <property type="match status" value="2"/>
</dbReference>
<gene>
    <name evidence="1" type="ORF">Cni_G01689</name>
</gene>
<evidence type="ECO:0000313" key="2">
    <source>
        <dbReference type="Proteomes" id="UP001327560"/>
    </source>
</evidence>
<accession>A0AAQ3JNL1</accession>
<dbReference type="InterPro" id="IPR004158">
    <property type="entry name" value="DUF247_pln"/>
</dbReference>
<dbReference type="PANTHER" id="PTHR31170:SF25">
    <property type="entry name" value="BNAA09G04570D PROTEIN"/>
    <property type="match status" value="1"/>
</dbReference>
<name>A0AAQ3JNL1_9LILI</name>
<evidence type="ECO:0000313" key="1">
    <source>
        <dbReference type="EMBL" id="WOK92997.1"/>
    </source>
</evidence>
<dbReference type="Proteomes" id="UP001327560">
    <property type="component" value="Chromosome 1"/>
</dbReference>
<reference evidence="1 2" key="1">
    <citation type="submission" date="2023-10" db="EMBL/GenBank/DDBJ databases">
        <title>Chromosome-scale genome assembly provides insights into flower coloration mechanisms of Canna indica.</title>
        <authorList>
            <person name="Li C."/>
        </authorList>
    </citation>
    <scope>NUCLEOTIDE SEQUENCE [LARGE SCALE GENOMIC DNA]</scope>
    <source>
        <tissue evidence="1">Flower</tissue>
    </source>
</reference>
<proteinExistence type="predicted"/>
<organism evidence="1 2">
    <name type="scientific">Canna indica</name>
    <name type="common">Indian-shot</name>
    <dbReference type="NCBI Taxonomy" id="4628"/>
    <lineage>
        <taxon>Eukaryota</taxon>
        <taxon>Viridiplantae</taxon>
        <taxon>Streptophyta</taxon>
        <taxon>Embryophyta</taxon>
        <taxon>Tracheophyta</taxon>
        <taxon>Spermatophyta</taxon>
        <taxon>Magnoliopsida</taxon>
        <taxon>Liliopsida</taxon>
        <taxon>Zingiberales</taxon>
        <taxon>Cannaceae</taxon>
        <taxon>Canna</taxon>
    </lineage>
</organism>
<keyword evidence="2" id="KW-1185">Reference proteome</keyword>
<dbReference type="PANTHER" id="PTHR31170">
    <property type="entry name" value="BNAC04G53230D PROTEIN"/>
    <property type="match status" value="1"/>
</dbReference>
<dbReference type="AlphaFoldDB" id="A0AAQ3JNL1"/>
<protein>
    <submittedName>
        <fullName evidence="1">UPF0481 protein</fullName>
    </submittedName>
</protein>
<sequence>MLMLEPKARSCYSEDHKSVDKLKFAKMLLRDGCFILYLLLKQDNAESQGTEESKEDPMSELRKFGKEIMAAPSDDGIDLVQLAIKLLSRAHPGKDKAFNPVPSSQSFHHLLHIFHSSLIPSRYKKMPLDQEEELPTPDWIPSATVLQKAGIQFKRKKAAKSLLEVTFEDGVMEIPFLQVDDSTTSFFWNLIAFKQYYQTTRIDITAYAAFMKCMINTPYDVRLLTLNRILLNMLGNEQDLVDLFSKLCHQIQYDSKRNCFQNVFIDVTRYCESKNNIVGPTATYL</sequence>